<proteinExistence type="predicted"/>
<gene>
    <name evidence="1" type="ORF">IPP15_23700</name>
</gene>
<organism evidence="1 2">
    <name type="scientific">Candidatus Opimibacter skivensis</name>
    <dbReference type="NCBI Taxonomy" id="2982028"/>
    <lineage>
        <taxon>Bacteria</taxon>
        <taxon>Pseudomonadati</taxon>
        <taxon>Bacteroidota</taxon>
        <taxon>Saprospiria</taxon>
        <taxon>Saprospirales</taxon>
        <taxon>Saprospiraceae</taxon>
        <taxon>Candidatus Opimibacter</taxon>
    </lineage>
</organism>
<dbReference type="GO" id="GO:0003700">
    <property type="term" value="F:DNA-binding transcription factor activity"/>
    <property type="evidence" value="ECO:0007669"/>
    <property type="project" value="TreeGrafter"/>
</dbReference>
<reference evidence="1 2" key="1">
    <citation type="submission" date="2020-10" db="EMBL/GenBank/DDBJ databases">
        <title>Connecting structure to function with the recovery of over 1000 high-quality activated sludge metagenome-assembled genomes encoding full-length rRNA genes using long-read sequencing.</title>
        <authorList>
            <person name="Singleton C.M."/>
            <person name="Petriglieri F."/>
            <person name="Kristensen J.M."/>
            <person name="Kirkegaard R.H."/>
            <person name="Michaelsen T.Y."/>
            <person name="Andersen M.H."/>
            <person name="Karst S.M."/>
            <person name="Dueholm M.S."/>
            <person name="Nielsen P.H."/>
            <person name="Albertsen M."/>
        </authorList>
    </citation>
    <scope>NUCLEOTIDE SEQUENCE [LARGE SCALE GENOMIC DNA]</scope>
    <source>
        <strain evidence="1">Ribe_18-Q3-R11-54_MAXAC.273</strain>
    </source>
</reference>
<dbReference type="NCBIfam" id="TIGR00738">
    <property type="entry name" value="rrf2_super"/>
    <property type="match status" value="1"/>
</dbReference>
<dbReference type="EMBL" id="JADKGY010000035">
    <property type="protein sequence ID" value="MBK9985306.1"/>
    <property type="molecule type" value="Genomic_DNA"/>
</dbReference>
<dbReference type="InterPro" id="IPR000944">
    <property type="entry name" value="Tscrpt_reg_Rrf2"/>
</dbReference>
<dbReference type="Proteomes" id="UP000808337">
    <property type="component" value="Unassembled WGS sequence"/>
</dbReference>
<dbReference type="Pfam" id="PF02082">
    <property type="entry name" value="Rrf2"/>
    <property type="match status" value="1"/>
</dbReference>
<name>A0A9D7SZQ5_9BACT</name>
<dbReference type="PROSITE" id="PS51197">
    <property type="entry name" value="HTH_RRF2_2"/>
    <property type="match status" value="1"/>
</dbReference>
<dbReference type="AlphaFoldDB" id="A0A9D7SZQ5"/>
<dbReference type="PANTHER" id="PTHR33221:SF15">
    <property type="entry name" value="HTH-TYPE TRANSCRIPTIONAL REGULATOR YWGB-RELATED"/>
    <property type="match status" value="1"/>
</dbReference>
<evidence type="ECO:0000313" key="1">
    <source>
        <dbReference type="EMBL" id="MBK9985306.1"/>
    </source>
</evidence>
<evidence type="ECO:0000313" key="2">
    <source>
        <dbReference type="Proteomes" id="UP000808337"/>
    </source>
</evidence>
<protein>
    <submittedName>
        <fullName evidence="1">Rrf2 family transcriptional regulator</fullName>
    </submittedName>
</protein>
<sequence>MFSKACEYGIKAIIFIAVKSRQDERVSLNDIAWAIDSPVSFTSKILQKLVKCNLLDSVKGSAGGFELKKSKAEKIKLSQIVSAIDGDSIYKGCGLGFHDCNEKKPCSLHYKFKLVRDDLRTMLESTSLLDLSNDINNGITFLKQN</sequence>
<dbReference type="PANTHER" id="PTHR33221">
    <property type="entry name" value="WINGED HELIX-TURN-HELIX TRANSCRIPTIONAL REGULATOR, RRF2 FAMILY"/>
    <property type="match status" value="1"/>
</dbReference>
<dbReference type="GO" id="GO:0005829">
    <property type="term" value="C:cytosol"/>
    <property type="evidence" value="ECO:0007669"/>
    <property type="project" value="TreeGrafter"/>
</dbReference>
<comment type="caution">
    <text evidence="1">The sequence shown here is derived from an EMBL/GenBank/DDBJ whole genome shotgun (WGS) entry which is preliminary data.</text>
</comment>
<dbReference type="InterPro" id="IPR036388">
    <property type="entry name" value="WH-like_DNA-bd_sf"/>
</dbReference>
<dbReference type="Gene3D" id="1.10.10.10">
    <property type="entry name" value="Winged helix-like DNA-binding domain superfamily/Winged helix DNA-binding domain"/>
    <property type="match status" value="1"/>
</dbReference>
<dbReference type="InterPro" id="IPR036390">
    <property type="entry name" value="WH_DNA-bd_sf"/>
</dbReference>
<accession>A0A9D7SZQ5</accession>
<dbReference type="SUPFAM" id="SSF46785">
    <property type="entry name" value="Winged helix' DNA-binding domain"/>
    <property type="match status" value="1"/>
</dbReference>